<dbReference type="Proteomes" id="UP001152484">
    <property type="component" value="Unassembled WGS sequence"/>
</dbReference>
<dbReference type="GO" id="GO:0008270">
    <property type="term" value="F:zinc ion binding"/>
    <property type="evidence" value="ECO:0007669"/>
    <property type="project" value="UniProtKB-KW"/>
</dbReference>
<keyword evidence="3" id="KW-0732">Signal</keyword>
<feature type="chain" id="PRO_5040184627" description="CCHC-type domain-containing protein" evidence="3">
    <location>
        <begin position="26"/>
        <end position="260"/>
    </location>
</feature>
<accession>A0A9P1EEK7</accession>
<keyword evidence="2" id="KW-1133">Transmembrane helix</keyword>
<evidence type="ECO:0000256" key="1">
    <source>
        <dbReference type="PROSITE-ProRule" id="PRU00047"/>
    </source>
</evidence>
<dbReference type="InterPro" id="IPR040256">
    <property type="entry name" value="At4g02000-like"/>
</dbReference>
<feature type="signal peptide" evidence="3">
    <location>
        <begin position="1"/>
        <end position="25"/>
    </location>
</feature>
<keyword evidence="6" id="KW-1185">Reference proteome</keyword>
<keyword evidence="1" id="KW-0862">Zinc</keyword>
<dbReference type="InterPro" id="IPR036875">
    <property type="entry name" value="Znf_CCHC_sf"/>
</dbReference>
<dbReference type="PANTHER" id="PTHR31286:SF180">
    <property type="entry name" value="OS10G0362600 PROTEIN"/>
    <property type="match status" value="1"/>
</dbReference>
<dbReference type="GO" id="GO:0003676">
    <property type="term" value="F:nucleic acid binding"/>
    <property type="evidence" value="ECO:0007669"/>
    <property type="project" value="InterPro"/>
</dbReference>
<evidence type="ECO:0000259" key="4">
    <source>
        <dbReference type="PROSITE" id="PS50158"/>
    </source>
</evidence>
<name>A0A9P1EEK7_CUSEU</name>
<feature type="domain" description="CCHC-type" evidence="4">
    <location>
        <begin position="179"/>
        <end position="194"/>
    </location>
</feature>
<evidence type="ECO:0000256" key="2">
    <source>
        <dbReference type="SAM" id="Phobius"/>
    </source>
</evidence>
<keyword evidence="2" id="KW-0472">Membrane</keyword>
<evidence type="ECO:0000313" key="5">
    <source>
        <dbReference type="EMBL" id="CAH9099830.1"/>
    </source>
</evidence>
<evidence type="ECO:0000313" key="6">
    <source>
        <dbReference type="Proteomes" id="UP001152484"/>
    </source>
</evidence>
<evidence type="ECO:0000256" key="3">
    <source>
        <dbReference type="SAM" id="SignalP"/>
    </source>
</evidence>
<organism evidence="5 6">
    <name type="scientific">Cuscuta europaea</name>
    <name type="common">European dodder</name>
    <dbReference type="NCBI Taxonomy" id="41803"/>
    <lineage>
        <taxon>Eukaryota</taxon>
        <taxon>Viridiplantae</taxon>
        <taxon>Streptophyta</taxon>
        <taxon>Embryophyta</taxon>
        <taxon>Tracheophyta</taxon>
        <taxon>Spermatophyta</taxon>
        <taxon>Magnoliopsida</taxon>
        <taxon>eudicotyledons</taxon>
        <taxon>Gunneridae</taxon>
        <taxon>Pentapetalae</taxon>
        <taxon>asterids</taxon>
        <taxon>lamiids</taxon>
        <taxon>Solanales</taxon>
        <taxon>Convolvulaceae</taxon>
        <taxon>Cuscuteae</taxon>
        <taxon>Cuscuta</taxon>
        <taxon>Cuscuta subgen. Cuscuta</taxon>
    </lineage>
</organism>
<dbReference type="PROSITE" id="PS50158">
    <property type="entry name" value="ZF_CCHC"/>
    <property type="match status" value="1"/>
</dbReference>
<feature type="transmembrane region" description="Helical" evidence="2">
    <location>
        <begin position="231"/>
        <end position="259"/>
    </location>
</feature>
<dbReference type="PANTHER" id="PTHR31286">
    <property type="entry name" value="GLYCINE-RICH CELL WALL STRUCTURAL PROTEIN 1.8-LIKE"/>
    <property type="match status" value="1"/>
</dbReference>
<keyword evidence="1" id="KW-0479">Metal-binding</keyword>
<proteinExistence type="predicted"/>
<reference evidence="5" key="1">
    <citation type="submission" date="2022-07" db="EMBL/GenBank/DDBJ databases">
        <authorList>
            <person name="Macas J."/>
            <person name="Novak P."/>
            <person name="Neumann P."/>
        </authorList>
    </citation>
    <scope>NUCLEOTIDE SEQUENCE</scope>
</reference>
<comment type="caution">
    <text evidence="5">The sequence shown here is derived from an EMBL/GenBank/DDBJ whole genome shotgun (WGS) entry which is preliminary data.</text>
</comment>
<dbReference type="InterPro" id="IPR001878">
    <property type="entry name" value="Znf_CCHC"/>
</dbReference>
<dbReference type="EMBL" id="CAMAPE010000038">
    <property type="protein sequence ID" value="CAH9099830.1"/>
    <property type="molecule type" value="Genomic_DNA"/>
</dbReference>
<protein>
    <recommendedName>
        <fullName evidence="4">CCHC-type domain-containing protein</fullName>
    </recommendedName>
</protein>
<keyword evidence="2" id="KW-0812">Transmembrane</keyword>
<gene>
    <name evidence="5" type="ORF">CEURO_LOCUS14641</name>
</gene>
<dbReference type="AlphaFoldDB" id="A0A9P1EEK7"/>
<dbReference type="SUPFAM" id="SSF57756">
    <property type="entry name" value="Retrovirus zinc finger-like domains"/>
    <property type="match status" value="1"/>
</dbReference>
<sequence length="260" mass="29439">MTMIYRFSPILSVFHWLVLSPPVAPLPVIRKAFERLGFSEAYSVGLLHSNIILINFKSDLDFHKFWEKKTWDFFGYQMVVTRWTTSFSIERDSPLAPVWISLDGLPVHLHDLRALNSIDKLLGKTIRIDAHTANFSRPSTARICVELDTSLELPPKVRIGYGATSFFQTIVYENFPLFCHNCSRLGHSAVNCPRATRPLVPKSQVCDPVIGNFSKASVSPNIVAGTPEALLMYWMPLLLLLVSLKSRLPLLLMLLMLVLK</sequence>
<dbReference type="OrthoDB" id="1751950at2759"/>
<keyword evidence="1" id="KW-0863">Zinc-finger</keyword>